<dbReference type="InterPro" id="IPR019786">
    <property type="entry name" value="Zinc_finger_PHD-type_CS"/>
</dbReference>
<evidence type="ECO:0000259" key="40">
    <source>
        <dbReference type="PROSITE" id="PS50089"/>
    </source>
</evidence>
<evidence type="ECO:0000256" key="30">
    <source>
        <dbReference type="ARBA" id="ARBA00076817"/>
    </source>
</evidence>
<dbReference type="InterPro" id="IPR000008">
    <property type="entry name" value="C2_dom"/>
</dbReference>
<evidence type="ECO:0000256" key="7">
    <source>
        <dbReference type="ARBA" id="ARBA00022491"/>
    </source>
</evidence>
<organism evidence="42 43">
    <name type="scientific">Patagioenas fasciata monilis</name>
    <dbReference type="NCBI Taxonomy" id="372326"/>
    <lineage>
        <taxon>Eukaryota</taxon>
        <taxon>Metazoa</taxon>
        <taxon>Chordata</taxon>
        <taxon>Craniata</taxon>
        <taxon>Vertebrata</taxon>
        <taxon>Euteleostomi</taxon>
        <taxon>Archelosauria</taxon>
        <taxon>Archosauria</taxon>
        <taxon>Dinosauria</taxon>
        <taxon>Saurischia</taxon>
        <taxon>Theropoda</taxon>
        <taxon>Coelurosauria</taxon>
        <taxon>Aves</taxon>
        <taxon>Neognathae</taxon>
        <taxon>Neoaves</taxon>
        <taxon>Columbimorphae</taxon>
        <taxon>Columbiformes</taxon>
        <taxon>Columbidae</taxon>
        <taxon>Patagioenas</taxon>
    </lineage>
</organism>
<keyword evidence="22" id="KW-0238">DNA-binding</keyword>
<dbReference type="InterPro" id="IPR001487">
    <property type="entry name" value="Bromodomain"/>
</dbReference>
<dbReference type="FunFam" id="3.30.160.60:FF:000074">
    <property type="entry name" value="Tripartite motif containing 66"/>
    <property type="match status" value="1"/>
</dbReference>
<dbReference type="GO" id="GO:0005681">
    <property type="term" value="C:spliceosomal complex"/>
    <property type="evidence" value="ECO:0007669"/>
    <property type="project" value="UniProtKB-KW"/>
</dbReference>
<feature type="transmembrane region" description="Helical" evidence="36">
    <location>
        <begin position="1236"/>
        <end position="1259"/>
    </location>
</feature>
<evidence type="ECO:0000256" key="29">
    <source>
        <dbReference type="ARBA" id="ARBA00075989"/>
    </source>
</evidence>
<dbReference type="FunFam" id="3.30.40.10:FF:000123">
    <property type="entry name" value="E3 ubiquitin-protein ligase TRIM33"/>
    <property type="match status" value="1"/>
</dbReference>
<evidence type="ECO:0000256" key="20">
    <source>
        <dbReference type="ARBA" id="ARBA00023054"/>
    </source>
</evidence>
<evidence type="ECO:0000256" key="31">
    <source>
        <dbReference type="ARBA" id="ARBA00082557"/>
    </source>
</evidence>
<dbReference type="GO" id="GO:0006397">
    <property type="term" value="P:mRNA processing"/>
    <property type="evidence" value="ECO:0007669"/>
    <property type="project" value="UniProtKB-KW"/>
</dbReference>
<evidence type="ECO:0000256" key="22">
    <source>
        <dbReference type="ARBA" id="ARBA00023125"/>
    </source>
</evidence>
<dbReference type="SMART" id="SM00184">
    <property type="entry name" value="RING"/>
    <property type="match status" value="2"/>
</dbReference>
<feature type="compositionally biased region" description="Low complexity" evidence="35">
    <location>
        <begin position="834"/>
        <end position="870"/>
    </location>
</feature>
<keyword evidence="17" id="KW-0106">Calcium</keyword>
<evidence type="ECO:0000256" key="2">
    <source>
        <dbReference type="ARBA" id="ARBA00004123"/>
    </source>
</evidence>
<dbReference type="CDD" id="cd05502">
    <property type="entry name" value="Bromo_tif1_like"/>
    <property type="match status" value="1"/>
</dbReference>
<dbReference type="InterPro" id="IPR003649">
    <property type="entry name" value="Bbox_C"/>
</dbReference>
<feature type="domain" description="PHD-type" evidence="39">
    <location>
        <begin position="997"/>
        <end position="1044"/>
    </location>
</feature>
<dbReference type="Pfam" id="PF05700">
    <property type="entry name" value="BCAS2"/>
    <property type="match status" value="1"/>
</dbReference>
<dbReference type="STRING" id="372326.A0A1V4KX64"/>
<dbReference type="Gene3D" id="3.30.160.60">
    <property type="entry name" value="Classic Zinc Finger"/>
    <property type="match status" value="1"/>
</dbReference>
<dbReference type="InterPro" id="IPR011011">
    <property type="entry name" value="Znf_FYVE_PHD"/>
</dbReference>
<feature type="domain" description="Bromo" evidence="38">
    <location>
        <begin position="1084"/>
        <end position="1156"/>
    </location>
</feature>
<dbReference type="PROSITE" id="PS00518">
    <property type="entry name" value="ZF_RING_1"/>
    <property type="match status" value="1"/>
</dbReference>
<dbReference type="FunFam" id="3.30.40.10:FF:000246">
    <property type="entry name" value="E3 ubiquitin-protein ligase TRIM33 isoform X2"/>
    <property type="match status" value="1"/>
</dbReference>
<evidence type="ECO:0000256" key="5">
    <source>
        <dbReference type="ARBA" id="ARBA00006996"/>
    </source>
</evidence>
<dbReference type="EC" id="2.3.2.27" evidence="6"/>
<dbReference type="CDD" id="cd15624">
    <property type="entry name" value="PHD_TIF1gamma"/>
    <property type="match status" value="1"/>
</dbReference>
<dbReference type="GO" id="GO:0008380">
    <property type="term" value="P:RNA splicing"/>
    <property type="evidence" value="ECO:0007669"/>
    <property type="project" value="UniProtKB-KW"/>
</dbReference>
<dbReference type="InterPro" id="IPR013083">
    <property type="entry name" value="Znf_RING/FYVE/PHD"/>
</dbReference>
<feature type="coiled-coil region" evidence="34">
    <location>
        <begin position="430"/>
        <end position="482"/>
    </location>
</feature>
<evidence type="ECO:0000256" key="10">
    <source>
        <dbReference type="ARBA" id="ARBA00022692"/>
    </source>
</evidence>
<dbReference type="Pfam" id="PF00643">
    <property type="entry name" value="zf-B_box"/>
    <property type="match status" value="1"/>
</dbReference>
<dbReference type="OrthoDB" id="1870062at2759"/>
<accession>A0A1V4KX64</accession>
<dbReference type="Gene3D" id="1.20.920.10">
    <property type="entry name" value="Bromodomain-like"/>
    <property type="match status" value="1"/>
</dbReference>
<dbReference type="SUPFAM" id="SSF57845">
    <property type="entry name" value="B-box zinc-binding domain"/>
    <property type="match status" value="1"/>
</dbReference>
<dbReference type="Proteomes" id="UP000190648">
    <property type="component" value="Unassembled WGS sequence"/>
</dbReference>
<dbReference type="SMART" id="SM00297">
    <property type="entry name" value="BROMO"/>
    <property type="match status" value="1"/>
</dbReference>
<keyword evidence="19" id="KW-0805">Transcription regulation</keyword>
<keyword evidence="25" id="KW-0508">mRNA splicing</keyword>
<dbReference type="FunFam" id="2.60.40.150:FF:000005">
    <property type="entry name" value="Synaptotagmin 6"/>
    <property type="match status" value="1"/>
</dbReference>
<evidence type="ECO:0000256" key="18">
    <source>
        <dbReference type="ARBA" id="ARBA00022989"/>
    </source>
</evidence>
<dbReference type="SMART" id="SM00502">
    <property type="entry name" value="BBC"/>
    <property type="match status" value="1"/>
</dbReference>
<keyword evidence="27" id="KW-0968">Cytoplasmic vesicle</keyword>
<feature type="compositionally biased region" description="Low complexity" evidence="35">
    <location>
        <begin position="753"/>
        <end position="764"/>
    </location>
</feature>
<keyword evidence="43" id="KW-1185">Reference proteome</keyword>
<protein>
    <recommendedName>
        <fullName evidence="28">E3 ubiquitin-protein ligase TRIM33</fullName>
        <ecNumber evidence="6">2.3.2.27</ecNumber>
    </recommendedName>
    <alternativeName>
        <fullName evidence="29">RING-type E3 ubiquitin transferase TRIM33</fullName>
    </alternativeName>
    <alternativeName>
        <fullName evidence="31">Transcription intermediary factor 1-gamma</fullName>
    </alternativeName>
    <alternativeName>
        <fullName evidence="30">Tripartite motif-containing protein 33</fullName>
    </alternativeName>
</protein>
<dbReference type="Pfam" id="PF00439">
    <property type="entry name" value="Bromodomain"/>
    <property type="match status" value="1"/>
</dbReference>
<dbReference type="PROSITE" id="PS50089">
    <property type="entry name" value="ZF_RING_2"/>
    <property type="match status" value="1"/>
</dbReference>
<evidence type="ECO:0000256" key="13">
    <source>
        <dbReference type="ARBA" id="ARBA00022737"/>
    </source>
</evidence>
<dbReference type="InterPro" id="IPR001965">
    <property type="entry name" value="Znf_PHD"/>
</dbReference>
<feature type="domain" description="B box-type" evidence="41">
    <location>
        <begin position="392"/>
        <end position="433"/>
    </location>
</feature>
<evidence type="ECO:0000256" key="4">
    <source>
        <dbReference type="ARBA" id="ARBA00004906"/>
    </source>
</evidence>
<keyword evidence="18 36" id="KW-1133">Transmembrane helix</keyword>
<dbReference type="PRINTS" id="PR00360">
    <property type="entry name" value="C2DOMAIN"/>
</dbReference>
<feature type="region of interest" description="Disordered" evidence="35">
    <location>
        <begin position="753"/>
        <end position="773"/>
    </location>
</feature>
<keyword evidence="9" id="KW-0808">Transferase</keyword>
<dbReference type="SMART" id="SM00249">
    <property type="entry name" value="PHD"/>
    <property type="match status" value="2"/>
</dbReference>
<dbReference type="SMART" id="SM00239">
    <property type="entry name" value="C2"/>
    <property type="match status" value="2"/>
</dbReference>
<dbReference type="PROSITE" id="PS50119">
    <property type="entry name" value="ZF_BBOX"/>
    <property type="match status" value="2"/>
</dbReference>
<dbReference type="InterPro" id="IPR035892">
    <property type="entry name" value="C2_domain_sf"/>
</dbReference>
<keyword evidence="15" id="KW-0833">Ubl conjugation pathway</keyword>
<keyword evidence="21 33" id="KW-0103">Bromodomain</keyword>
<evidence type="ECO:0000256" key="8">
    <source>
        <dbReference type="ARBA" id="ARBA00022664"/>
    </source>
</evidence>
<evidence type="ECO:0000256" key="16">
    <source>
        <dbReference type="ARBA" id="ARBA00022833"/>
    </source>
</evidence>
<feature type="coiled-coil region" evidence="34">
    <location>
        <begin position="139"/>
        <end position="219"/>
    </location>
</feature>
<dbReference type="CDD" id="cd08385">
    <property type="entry name" value="C2A_Synaptotagmin-1-5-6-9-10"/>
    <property type="match status" value="1"/>
</dbReference>
<dbReference type="GO" id="GO:0030658">
    <property type="term" value="C:transport vesicle membrane"/>
    <property type="evidence" value="ECO:0007669"/>
    <property type="project" value="UniProtKB-SubCell"/>
</dbReference>
<feature type="domain" description="C2" evidence="37">
    <location>
        <begin position="1403"/>
        <end position="1524"/>
    </location>
</feature>
<dbReference type="PROSITE" id="PS50004">
    <property type="entry name" value="C2"/>
    <property type="match status" value="2"/>
</dbReference>
<dbReference type="GO" id="GO:0008270">
    <property type="term" value="F:zinc ion binding"/>
    <property type="evidence" value="ECO:0007669"/>
    <property type="project" value="UniProtKB-KW"/>
</dbReference>
<feature type="region of interest" description="Disordered" evidence="35">
    <location>
        <begin position="815"/>
        <end position="894"/>
    </location>
</feature>
<dbReference type="FunFam" id="1.20.920.10:FF:000024">
    <property type="entry name" value="Transcription intermediary factor 1-alpha"/>
    <property type="match status" value="1"/>
</dbReference>
<evidence type="ECO:0000259" key="38">
    <source>
        <dbReference type="PROSITE" id="PS50014"/>
    </source>
</evidence>
<comment type="similarity">
    <text evidence="5">Belongs to the synaptotagmin family.</text>
</comment>
<dbReference type="SUPFAM" id="SSF57850">
    <property type="entry name" value="RING/U-box"/>
    <property type="match status" value="1"/>
</dbReference>
<dbReference type="InterPro" id="IPR001841">
    <property type="entry name" value="Znf_RING"/>
</dbReference>
<dbReference type="SUPFAM" id="SSF57903">
    <property type="entry name" value="FYVE/PHD zinc finger"/>
    <property type="match status" value="1"/>
</dbReference>
<keyword evidence="13" id="KW-0677">Repeat</keyword>
<dbReference type="InterPro" id="IPR036427">
    <property type="entry name" value="Bromodomain-like_sf"/>
</dbReference>
<evidence type="ECO:0000313" key="43">
    <source>
        <dbReference type="Proteomes" id="UP000190648"/>
    </source>
</evidence>
<keyword evidence="26" id="KW-0539">Nucleus</keyword>
<keyword evidence="10 36" id="KW-0812">Transmembrane</keyword>
<evidence type="ECO:0000259" key="39">
    <source>
        <dbReference type="PROSITE" id="PS50016"/>
    </source>
</evidence>
<dbReference type="CDD" id="cd16766">
    <property type="entry name" value="RING-HC_TIF1gamma"/>
    <property type="match status" value="1"/>
</dbReference>
<evidence type="ECO:0000256" key="14">
    <source>
        <dbReference type="ARBA" id="ARBA00022771"/>
    </source>
</evidence>
<dbReference type="GO" id="GO:0005654">
    <property type="term" value="C:nucleoplasm"/>
    <property type="evidence" value="ECO:0007669"/>
    <property type="project" value="UniProtKB-ARBA"/>
</dbReference>
<dbReference type="GO" id="GO:0003677">
    <property type="term" value="F:DNA binding"/>
    <property type="evidence" value="ECO:0007669"/>
    <property type="project" value="UniProtKB-KW"/>
</dbReference>
<evidence type="ECO:0000256" key="6">
    <source>
        <dbReference type="ARBA" id="ARBA00012483"/>
    </source>
</evidence>
<dbReference type="SUPFAM" id="SSF47370">
    <property type="entry name" value="Bromodomain"/>
    <property type="match status" value="1"/>
</dbReference>
<evidence type="ECO:0000256" key="27">
    <source>
        <dbReference type="ARBA" id="ARBA00023329"/>
    </source>
</evidence>
<comment type="pathway">
    <text evidence="4">Protein modification; protein ubiquitination.</text>
</comment>
<evidence type="ECO:0000256" key="32">
    <source>
        <dbReference type="PROSITE-ProRule" id="PRU00024"/>
    </source>
</evidence>
<evidence type="ECO:0000256" key="26">
    <source>
        <dbReference type="ARBA" id="ARBA00023242"/>
    </source>
</evidence>
<dbReference type="Gene3D" id="3.30.40.10">
    <property type="entry name" value="Zinc/RING finger domain, C3HC4 (zinc finger)"/>
    <property type="match status" value="2"/>
</dbReference>
<dbReference type="PRINTS" id="PR00399">
    <property type="entry name" value="SYNAPTOTAGMN"/>
</dbReference>
<keyword evidence="24" id="KW-0804">Transcription</keyword>
<evidence type="ECO:0000256" key="23">
    <source>
        <dbReference type="ARBA" id="ARBA00023136"/>
    </source>
</evidence>
<keyword evidence="11" id="KW-0479">Metal-binding</keyword>
<evidence type="ECO:0000259" key="37">
    <source>
        <dbReference type="PROSITE" id="PS50004"/>
    </source>
</evidence>
<dbReference type="InterPro" id="IPR008409">
    <property type="entry name" value="SPF27"/>
</dbReference>
<comment type="catalytic activity">
    <reaction evidence="1">
        <text>S-ubiquitinyl-[E2 ubiquitin-conjugating enzyme]-L-cysteine + [acceptor protein]-L-lysine = [E2 ubiquitin-conjugating enzyme]-L-cysteine + N(6)-ubiquitinyl-[acceptor protein]-L-lysine.</text>
        <dbReference type="EC" id="2.3.2.27"/>
    </reaction>
</comment>
<dbReference type="Pfam" id="PF00628">
    <property type="entry name" value="PHD"/>
    <property type="match status" value="1"/>
</dbReference>
<dbReference type="InterPro" id="IPR000315">
    <property type="entry name" value="Znf_B-box"/>
</dbReference>
<dbReference type="InterPro" id="IPR019787">
    <property type="entry name" value="Znf_PHD-finger"/>
</dbReference>
<dbReference type="PRINTS" id="PR00503">
    <property type="entry name" value="BROMODOMAIN"/>
</dbReference>
<evidence type="ECO:0000256" key="24">
    <source>
        <dbReference type="ARBA" id="ARBA00023163"/>
    </source>
</evidence>
<evidence type="ECO:0000256" key="35">
    <source>
        <dbReference type="SAM" id="MobiDB-lite"/>
    </source>
</evidence>
<keyword evidence="8" id="KW-0507">mRNA processing</keyword>
<keyword evidence="7" id="KW-0678">Repressor</keyword>
<dbReference type="CDD" id="cd19847">
    <property type="entry name" value="Bbox1_TIF1g_C-VI"/>
    <property type="match status" value="1"/>
</dbReference>
<evidence type="ECO:0000259" key="41">
    <source>
        <dbReference type="PROSITE" id="PS50119"/>
    </source>
</evidence>
<evidence type="ECO:0000256" key="9">
    <source>
        <dbReference type="ARBA" id="ARBA00022679"/>
    </source>
</evidence>
<evidence type="ECO:0000256" key="21">
    <source>
        <dbReference type="ARBA" id="ARBA00023117"/>
    </source>
</evidence>
<feature type="domain" description="RING-type" evidence="40">
    <location>
        <begin position="245"/>
        <end position="305"/>
    </location>
</feature>
<keyword evidence="12" id="KW-0747">Spliceosome</keyword>
<keyword evidence="16" id="KW-0862">Zinc</keyword>
<evidence type="ECO:0000256" key="12">
    <source>
        <dbReference type="ARBA" id="ARBA00022728"/>
    </source>
</evidence>
<reference evidence="42 43" key="1">
    <citation type="submission" date="2016-02" db="EMBL/GenBank/DDBJ databases">
        <title>Band-tailed pigeon sequencing and assembly.</title>
        <authorList>
            <person name="Soares A.E."/>
            <person name="Novak B.J."/>
            <person name="Rice E.S."/>
            <person name="O'Connell B."/>
            <person name="Chang D."/>
            <person name="Weber S."/>
            <person name="Shapiro B."/>
        </authorList>
    </citation>
    <scope>NUCLEOTIDE SEQUENCE [LARGE SCALE GENOMIC DNA]</scope>
    <source>
        <strain evidence="42">BTP2013</strain>
        <tissue evidence="42">Blood</tissue>
    </source>
</reference>
<comment type="subcellular location">
    <subcellularLocation>
        <location evidence="3">Cytoplasmic vesicle</location>
        <location evidence="3">Secretory vesicle membrane</location>
        <topology evidence="3">Single-pass membrane protein</topology>
    </subcellularLocation>
    <subcellularLocation>
        <location evidence="2">Nucleus</location>
    </subcellularLocation>
</comment>
<dbReference type="SUPFAM" id="SSF49562">
    <property type="entry name" value="C2 domain (Calcium/lipid-binding domain, CaLB)"/>
    <property type="match status" value="2"/>
</dbReference>
<dbReference type="CDD" id="cd19830">
    <property type="entry name" value="Bbox2_TIF1g_C-VI"/>
    <property type="match status" value="1"/>
</dbReference>
<dbReference type="GO" id="GO:0000785">
    <property type="term" value="C:chromatin"/>
    <property type="evidence" value="ECO:0007669"/>
    <property type="project" value="TreeGrafter"/>
</dbReference>
<name>A0A1V4KX64_PATFA</name>
<evidence type="ECO:0000256" key="33">
    <source>
        <dbReference type="PROSITE-ProRule" id="PRU00035"/>
    </source>
</evidence>
<evidence type="ECO:0000256" key="19">
    <source>
        <dbReference type="ARBA" id="ARBA00023015"/>
    </source>
</evidence>
<feature type="domain" description="B box-type" evidence="41">
    <location>
        <begin position="332"/>
        <end position="379"/>
    </location>
</feature>
<dbReference type="Gene3D" id="2.60.40.150">
    <property type="entry name" value="C2 domain"/>
    <property type="match status" value="2"/>
</dbReference>
<feature type="domain" description="C2" evidence="37">
    <location>
        <begin position="1535"/>
        <end position="1668"/>
    </location>
</feature>
<feature type="region of interest" description="Disordered" evidence="35">
    <location>
        <begin position="784"/>
        <end position="803"/>
    </location>
</feature>
<dbReference type="GO" id="GO:0061630">
    <property type="term" value="F:ubiquitin protein ligase activity"/>
    <property type="evidence" value="ECO:0007669"/>
    <property type="project" value="UniProtKB-EC"/>
</dbReference>
<evidence type="ECO:0000256" key="36">
    <source>
        <dbReference type="SAM" id="Phobius"/>
    </source>
</evidence>
<proteinExistence type="inferred from homology"/>
<evidence type="ECO:0000256" key="3">
    <source>
        <dbReference type="ARBA" id="ARBA00004160"/>
    </source>
</evidence>
<evidence type="ECO:0000256" key="1">
    <source>
        <dbReference type="ARBA" id="ARBA00000900"/>
    </source>
</evidence>
<dbReference type="PROSITE" id="PS01359">
    <property type="entry name" value="ZF_PHD_1"/>
    <property type="match status" value="1"/>
</dbReference>
<comment type="caution">
    <text evidence="42">The sequence shown here is derived from an EMBL/GenBank/DDBJ whole genome shotgun (WGS) entry which is preliminary data.</text>
</comment>
<dbReference type="PANTHER" id="PTHR45915:SF3">
    <property type="entry name" value="E3 UBIQUITIN-PROTEIN LIGASE TRIM33"/>
    <property type="match status" value="1"/>
</dbReference>
<keyword evidence="20 34" id="KW-0175">Coiled coil</keyword>
<dbReference type="Pfam" id="PF00168">
    <property type="entry name" value="C2"/>
    <property type="match status" value="2"/>
</dbReference>
<dbReference type="InterPro" id="IPR017907">
    <property type="entry name" value="Znf_RING_CS"/>
</dbReference>
<evidence type="ECO:0000313" key="42">
    <source>
        <dbReference type="EMBL" id="OPJ89044.1"/>
    </source>
</evidence>
<evidence type="ECO:0000256" key="15">
    <source>
        <dbReference type="ARBA" id="ARBA00022786"/>
    </source>
</evidence>
<evidence type="ECO:0000256" key="28">
    <source>
        <dbReference type="ARBA" id="ARBA00073067"/>
    </source>
</evidence>
<dbReference type="InterPro" id="IPR001565">
    <property type="entry name" value="Synaptotagmin"/>
</dbReference>
<sequence>MAGPGLVAGDVVVDALPYFDQGYEAPGVREAAAALVEEETRRYRPTKNYLSYLPAHDYSAFETEIMRNEFERLAARQPLELLSMKRYELPAPSSGQKNDITAWQECVNNSMAQLEHQAVRIENLELMSQHGCNAWKVYNEHLVHMIEQAQKELQKLRKNIQDLNWQRKNMQLTAGAKLREMESTWVSLVSKNYEIERTIVQLENEISQIKQQHGEANKENIQQEFHPVPPLTPAVPGPLSLLDTCAVCAQSLQSRREAEPKLLPCLHSFCRRCLPEPERQLSVPVPGGANGDVQQVGVIRCPICRQECRQIDLVDNYFVKDTSEAPSSSDEKSEQVCTSCEDNASAVGFCVECGEWLCKTCIEAHQRVKFTKDHMIRKKEDVSSEAVGASGQRPVFCPVHKQEQLKLFCETCDRLTCRDCQLLEHKEHRYQFLEEAFQNQKGAIENLLAKLLEKKNYVNFAAAQVQNRIKEVNETNKRVEQEIKVAIFTLINEINKKGKSLLQHLENVTKERQMKLIQQQNDITGLSRQVKHVMNFTNWAIASGSSTALLYSKRLITFQLRHILKARCDPVPAANGAIRFHCDPTFWAKNVVNLGNLVIENKPTPSYTPNVVVGQAPPATNHVNKAPGQINLAQLRLQHMQQQVYAQKHQQLQQMRMAQPAASVPRQSSPQVLQQQPPRLISMQTMQRGNMNCGAFQAHQMRMAQNAARIPGIPRHNGPQYSMMQPHLQRQHSNPGHAGPFPVVSVHNTTINPTSPTTATMASANRGPTSPSVSAIELIPSVTNPENLPSLPDIPPIQLEDAGSSSLDNLLSRYITGSHLPPQPTSTMNPSPGPSALSPGSSGLSNSHTPVRPPSTSSTGSRGSCGSSGRTAEKSSVNFKSDQVKVKQEPGTEEEICSFSGAVKQEKTEDGRRSACMLSSPESSLTPPLSTNLHLESELEALGSLENHVKMEPADLSESCKQSGHNFVNGKSPVRSLMHRSARIGGEGNNKDDDPNEDWCAVCQNGGDLLCCEKCPKVFHLTCHVPTLLSFPSGEWICTFCRDLSKPEVEYDCDNSQHSKKGKTAQGLSPVDQRKCERLLLYLYCHELSIEFQEPVPASIPNYYKIIKKPMDLSTVKKKLQKKHSQHYQTPEDFVADVRLIFKNCERFNEMMKVVQVYAETQEINLKADSEVAQAGKAVALYFEDKLTEIYPDRTFQPLPEFEQEEDDGEITEDSDEDFIQPRTGLRSTHLLELSVSLLAVIVIVCGLALVAVFLFLFWKLCWVPWRNKAVSSHPAVSQSEAGCAKESMADKLKDTGAISFLEAAVKISHTSPDIPAEVQMSMKDHIMRRTRMQRQTTEPASSTRHISFKRHLPRQMHVSSMDYGMDPPAVAEQPTSIGRIKPELYKQKSVDSEDPKKEAAKTCGKINFTLKYDYENETLTVRILRAFDLPAKDFCGSSDPYVKIYLLPDRKRKFQTRVHRKTLNPTFDESFHFPVPHEELVSRKLHLSVFDFDRFSRHDMIGEVILENLFEASDLSRETTIWKDIQYATTESVDLGEIMFSLCYLPTAGRLTLTVIKCRNLKAMDITGYSDPYVKVSLLCDGRRLKKKKTTIKKNTLNPTYNEAIIFDIPPENMDQVSLLISVMDYDRVGHNEIIGVCRVGVNAEGLGRDHWNEMLAYPRKPIAHWHPLVEVKKSFKEWHGRAASFDSQGSCPSPKPPPSP</sequence>
<dbReference type="EMBL" id="LSYS01001493">
    <property type="protein sequence ID" value="OPJ89044.1"/>
    <property type="molecule type" value="Genomic_DNA"/>
</dbReference>
<evidence type="ECO:0000256" key="17">
    <source>
        <dbReference type="ARBA" id="ARBA00022837"/>
    </source>
</evidence>
<gene>
    <name evidence="42" type="primary">TRIM33</name>
    <name evidence="42" type="ORF">AV530_019143</name>
</gene>
<evidence type="ECO:0000256" key="34">
    <source>
        <dbReference type="SAM" id="Coils"/>
    </source>
</evidence>
<evidence type="ECO:0000256" key="11">
    <source>
        <dbReference type="ARBA" id="ARBA00022723"/>
    </source>
</evidence>
<keyword evidence="14 32" id="KW-0863">Zinc-finger</keyword>
<dbReference type="FunFam" id="2.60.40.150:FF:000011">
    <property type="entry name" value="Synaptotagmin 6"/>
    <property type="match status" value="1"/>
</dbReference>
<dbReference type="CDD" id="cd08403">
    <property type="entry name" value="C2B_Synaptotagmin-3-5-6-9-10"/>
    <property type="match status" value="1"/>
</dbReference>
<evidence type="ECO:0000256" key="25">
    <source>
        <dbReference type="ARBA" id="ARBA00023187"/>
    </source>
</evidence>
<dbReference type="PROSITE" id="PS50014">
    <property type="entry name" value="BROMODOMAIN_2"/>
    <property type="match status" value="1"/>
</dbReference>
<dbReference type="PROSITE" id="PS50016">
    <property type="entry name" value="ZF_PHD_2"/>
    <property type="match status" value="1"/>
</dbReference>
<dbReference type="SMART" id="SM00336">
    <property type="entry name" value="BBOX"/>
    <property type="match status" value="2"/>
</dbReference>
<keyword evidence="23 36" id="KW-0472">Membrane</keyword>
<dbReference type="PANTHER" id="PTHR45915">
    <property type="entry name" value="TRANSCRIPTION INTERMEDIARY FACTOR"/>
    <property type="match status" value="1"/>
</dbReference>